<evidence type="ECO:0000313" key="4">
    <source>
        <dbReference type="EMBL" id="VDM64891.1"/>
    </source>
</evidence>
<dbReference type="Gene3D" id="2.60.98.50">
    <property type="match status" value="1"/>
</dbReference>
<dbReference type="EMBL" id="UYYA01005789">
    <property type="protein sequence ID" value="VDM64891.1"/>
    <property type="molecule type" value="Genomic_DNA"/>
</dbReference>
<keyword evidence="5" id="KW-1185">Reference proteome</keyword>
<evidence type="ECO:0000256" key="2">
    <source>
        <dbReference type="SAM" id="Phobius"/>
    </source>
</evidence>
<keyword evidence="2" id="KW-0812">Transmembrane</keyword>
<dbReference type="OMA" id="WHAIRSA"/>
<keyword evidence="2" id="KW-0472">Membrane</keyword>
<evidence type="ECO:0000259" key="3">
    <source>
        <dbReference type="Pfam" id="PF07245"/>
    </source>
</evidence>
<dbReference type="WBParaSite" id="ACOC_0001330501-mRNA-1">
    <property type="protein sequence ID" value="ACOC_0001330501-mRNA-1"/>
    <property type="gene ID" value="ACOC_0001330501"/>
</dbReference>
<name>A0A0R3Q2K7_ANGCS</name>
<feature type="compositionally biased region" description="Polar residues" evidence="1">
    <location>
        <begin position="71"/>
        <end position="80"/>
    </location>
</feature>
<dbReference type="InterPro" id="IPR009878">
    <property type="entry name" value="Phlebovirus_G2_fusion"/>
</dbReference>
<reference evidence="6" key="1">
    <citation type="submission" date="2017-02" db="UniProtKB">
        <authorList>
            <consortium name="WormBaseParasite"/>
        </authorList>
    </citation>
    <scope>IDENTIFICATION</scope>
</reference>
<dbReference type="Pfam" id="PF07245">
    <property type="entry name" value="Phlebovirus_G2"/>
    <property type="match status" value="1"/>
</dbReference>
<evidence type="ECO:0000313" key="5">
    <source>
        <dbReference type="Proteomes" id="UP000267027"/>
    </source>
</evidence>
<sequence length="462" mass="51892">MGGIKELVKNSQGIVREAVILLPSRRLIRRPLNLLTPLELDEPSLENIQRDQQLETTAPQPTRQHKLPIEGNNTTALTETTPRERTGTYNLRRQQRIDYKKLLNPSLATTLNISLILNILSLLTLLGQCSAANSNRHTNTRHIKCIKGGIQLTSPGNTPCQVCADGYCKTLETPKPYEIVSFPPHIILHKIQWKLADNQSIDIIETTCPPSPFCEHLNCVLCAVLIFNPECWPTGALLASAIVIYCIVTGCYVLLYVPLTLGKPIRVILHFTWHAIRSAITSLNRKIRRPRSTHHNIKLSKIIMIAISFTLTCNGCQQVNLFSHMTTLRRQEQRGQVCDVQLSEVLKINPVTREACFKLLNNETSLYEIRIEWKSLTLTCEPETDLFTRDTEHHVIDSKRCPHTGSCKGEKCAGINATSLIPELAMGNKYPGITACVESCGGAPQHQTQQTNNDRDFIYAHM</sequence>
<dbReference type="AlphaFoldDB" id="A0A0R3Q2K7"/>
<protein>
    <submittedName>
        <fullName evidence="6">Phlebovirus_G2 domain-containing protein</fullName>
    </submittedName>
</protein>
<reference evidence="4 5" key="2">
    <citation type="submission" date="2018-11" db="EMBL/GenBank/DDBJ databases">
        <authorList>
            <consortium name="Pathogen Informatics"/>
        </authorList>
    </citation>
    <scope>NUCLEOTIDE SEQUENCE [LARGE SCALE GENOMIC DNA]</scope>
    <source>
        <strain evidence="4 5">Costa Rica</strain>
    </source>
</reference>
<feature type="transmembrane region" description="Helical" evidence="2">
    <location>
        <begin position="236"/>
        <end position="257"/>
    </location>
</feature>
<organism evidence="6">
    <name type="scientific">Angiostrongylus costaricensis</name>
    <name type="common">Nematode worm</name>
    <dbReference type="NCBI Taxonomy" id="334426"/>
    <lineage>
        <taxon>Eukaryota</taxon>
        <taxon>Metazoa</taxon>
        <taxon>Ecdysozoa</taxon>
        <taxon>Nematoda</taxon>
        <taxon>Chromadorea</taxon>
        <taxon>Rhabditida</taxon>
        <taxon>Rhabditina</taxon>
        <taxon>Rhabditomorpha</taxon>
        <taxon>Strongyloidea</taxon>
        <taxon>Metastrongylidae</taxon>
        <taxon>Angiostrongylus</taxon>
    </lineage>
</organism>
<gene>
    <name evidence="4" type="ORF">ACOC_LOCUS13306</name>
</gene>
<keyword evidence="2" id="KW-1133">Transmembrane helix</keyword>
<accession>A0A0R3Q2K7</accession>
<evidence type="ECO:0000313" key="6">
    <source>
        <dbReference type="WBParaSite" id="ACOC_0001330501-mRNA-1"/>
    </source>
</evidence>
<feature type="transmembrane region" description="Helical" evidence="2">
    <location>
        <begin position="102"/>
        <end position="126"/>
    </location>
</feature>
<proteinExistence type="predicted"/>
<dbReference type="STRING" id="334426.A0A0R3Q2K7"/>
<feature type="domain" description="Phlebovirus glycoprotein G2 fusion" evidence="3">
    <location>
        <begin position="316"/>
        <end position="443"/>
    </location>
</feature>
<feature type="region of interest" description="Disordered" evidence="1">
    <location>
        <begin position="55"/>
        <end position="86"/>
    </location>
</feature>
<evidence type="ECO:0000256" key="1">
    <source>
        <dbReference type="SAM" id="MobiDB-lite"/>
    </source>
</evidence>
<dbReference type="OrthoDB" id="5875705at2759"/>
<dbReference type="Proteomes" id="UP000267027">
    <property type="component" value="Unassembled WGS sequence"/>
</dbReference>